<gene>
    <name evidence="1" type="ORF">ABC974_26335</name>
</gene>
<name>A0ABU9YBU7_9SPHN</name>
<dbReference type="RefSeq" id="WP_343891495.1">
    <property type="nucleotide sequence ID" value="NZ_BAAAEH010000044.1"/>
</dbReference>
<keyword evidence="2" id="KW-1185">Reference proteome</keyword>
<organism evidence="1 2">
    <name type="scientific">Sphingomonas oligophenolica</name>
    <dbReference type="NCBI Taxonomy" id="301154"/>
    <lineage>
        <taxon>Bacteria</taxon>
        <taxon>Pseudomonadati</taxon>
        <taxon>Pseudomonadota</taxon>
        <taxon>Alphaproteobacteria</taxon>
        <taxon>Sphingomonadales</taxon>
        <taxon>Sphingomonadaceae</taxon>
        <taxon>Sphingomonas</taxon>
    </lineage>
</organism>
<dbReference type="Proteomes" id="UP001419910">
    <property type="component" value="Unassembled WGS sequence"/>
</dbReference>
<comment type="caution">
    <text evidence="1">The sequence shown here is derived from an EMBL/GenBank/DDBJ whole genome shotgun (WGS) entry which is preliminary data.</text>
</comment>
<reference evidence="1 2" key="1">
    <citation type="submission" date="2024-05" db="EMBL/GenBank/DDBJ databases">
        <authorList>
            <person name="Liu Q."/>
            <person name="Xin Y.-H."/>
        </authorList>
    </citation>
    <scope>NUCLEOTIDE SEQUENCE [LARGE SCALE GENOMIC DNA]</scope>
    <source>
        <strain evidence="1 2">CGMCC 1.10181</strain>
    </source>
</reference>
<protein>
    <submittedName>
        <fullName evidence="1">Uncharacterized protein</fullName>
    </submittedName>
</protein>
<evidence type="ECO:0000313" key="2">
    <source>
        <dbReference type="Proteomes" id="UP001419910"/>
    </source>
</evidence>
<sequence length="91" mass="10460">MGEIERRVPSGLIEQWAYHLRRQRARAMDTIWLIEQGFSVHDGRDGVPTVDASERICREQRVIVEEVTALLDQYDAINLRLPTTPMADEAP</sequence>
<proteinExistence type="predicted"/>
<accession>A0ABU9YBU7</accession>
<dbReference type="EMBL" id="JBDIME010000040">
    <property type="protein sequence ID" value="MEN2793171.1"/>
    <property type="molecule type" value="Genomic_DNA"/>
</dbReference>
<evidence type="ECO:0000313" key="1">
    <source>
        <dbReference type="EMBL" id="MEN2793171.1"/>
    </source>
</evidence>